<keyword evidence="7 9" id="KW-0456">Lyase</keyword>
<evidence type="ECO:0000256" key="1">
    <source>
        <dbReference type="ARBA" id="ARBA00003365"/>
    </source>
</evidence>
<keyword evidence="6 9" id="KW-0057">Aromatic amino acid biosynthesis</keyword>
<comment type="similarity">
    <text evidence="9 10">Belongs to the TrpA family.</text>
</comment>
<dbReference type="KEGG" id="fmr:Fuma_02234"/>
<protein>
    <recommendedName>
        <fullName evidence="9">Tryptophan synthase alpha chain</fullName>
        <ecNumber evidence="9">4.2.1.20</ecNumber>
    </recommendedName>
</protein>
<dbReference type="CDD" id="cd04724">
    <property type="entry name" value="Tryptophan_synthase_alpha"/>
    <property type="match status" value="1"/>
</dbReference>
<dbReference type="Gene3D" id="3.20.20.70">
    <property type="entry name" value="Aldolase class I"/>
    <property type="match status" value="1"/>
</dbReference>
<keyword evidence="4 9" id="KW-0028">Amino-acid biosynthesis</keyword>
<feature type="active site" description="Proton acceptor" evidence="9">
    <location>
        <position position="49"/>
    </location>
</feature>
<dbReference type="OrthoDB" id="9804578at2"/>
<dbReference type="GO" id="GO:0005829">
    <property type="term" value="C:cytosol"/>
    <property type="evidence" value="ECO:0007669"/>
    <property type="project" value="TreeGrafter"/>
</dbReference>
<sequence length="272" mass="28675">MSRISEAFDNAAQAGRMTFMPFITAGDPSTDTTAAVLKALRDAKVDLIELGFPYSDPIADGPVIQASYTRALDNGLTVQQVLDMMESLKEEGLPPVLAMVSYAIVFRYGIKSFANKAAQVGFSGLIMPDLPADEAEEMAAVAKAEGMDLVQLIAPTTTEARTQQILDASSGFVYCVSVAGTTGVRKQLPAELTDQLKSMRKSTTLPLAVGFGISSPEQVAELEGVADGIIVGSAIVRRMTEAANAAEAASSVQEFAEDMCRAVAAVKPSTRV</sequence>
<dbReference type="Proteomes" id="UP000187735">
    <property type="component" value="Chromosome"/>
</dbReference>
<evidence type="ECO:0000256" key="8">
    <source>
        <dbReference type="ARBA" id="ARBA00049047"/>
    </source>
</evidence>
<dbReference type="EMBL" id="CP017641">
    <property type="protein sequence ID" value="APZ92623.1"/>
    <property type="molecule type" value="Genomic_DNA"/>
</dbReference>
<comment type="subunit">
    <text evidence="3 9">Tetramer of two alpha and two beta chains.</text>
</comment>
<name>A0A1P8WEZ7_9PLAN</name>
<accession>A0A1P8WEZ7</accession>
<evidence type="ECO:0000256" key="2">
    <source>
        <dbReference type="ARBA" id="ARBA00004733"/>
    </source>
</evidence>
<evidence type="ECO:0000256" key="4">
    <source>
        <dbReference type="ARBA" id="ARBA00022605"/>
    </source>
</evidence>
<evidence type="ECO:0000256" key="9">
    <source>
        <dbReference type="HAMAP-Rule" id="MF_00131"/>
    </source>
</evidence>
<feature type="active site" description="Proton acceptor" evidence="9">
    <location>
        <position position="60"/>
    </location>
</feature>
<gene>
    <name evidence="9 11" type="primary">trpA</name>
    <name evidence="11" type="ORF">Fuma_02234</name>
</gene>
<dbReference type="InterPro" id="IPR011060">
    <property type="entry name" value="RibuloseP-bd_barrel"/>
</dbReference>
<dbReference type="Pfam" id="PF00290">
    <property type="entry name" value="Trp_syntA"/>
    <property type="match status" value="1"/>
</dbReference>
<dbReference type="GO" id="GO:0004834">
    <property type="term" value="F:tryptophan synthase activity"/>
    <property type="evidence" value="ECO:0007669"/>
    <property type="project" value="UniProtKB-UniRule"/>
</dbReference>
<evidence type="ECO:0000256" key="7">
    <source>
        <dbReference type="ARBA" id="ARBA00023239"/>
    </source>
</evidence>
<dbReference type="InterPro" id="IPR013785">
    <property type="entry name" value="Aldolase_TIM"/>
</dbReference>
<dbReference type="InterPro" id="IPR018204">
    <property type="entry name" value="Trp_synthase_alpha_AS"/>
</dbReference>
<evidence type="ECO:0000256" key="3">
    <source>
        <dbReference type="ARBA" id="ARBA00011270"/>
    </source>
</evidence>
<comment type="pathway">
    <text evidence="2 9">Amino-acid biosynthesis; L-tryptophan biosynthesis; L-tryptophan from chorismate: step 5/5.</text>
</comment>
<evidence type="ECO:0000256" key="5">
    <source>
        <dbReference type="ARBA" id="ARBA00022822"/>
    </source>
</evidence>
<dbReference type="EC" id="4.2.1.20" evidence="9"/>
<evidence type="ECO:0000313" key="12">
    <source>
        <dbReference type="Proteomes" id="UP000187735"/>
    </source>
</evidence>
<evidence type="ECO:0000313" key="11">
    <source>
        <dbReference type="EMBL" id="APZ92623.1"/>
    </source>
</evidence>
<keyword evidence="12" id="KW-1185">Reference proteome</keyword>
<comment type="function">
    <text evidence="1 9">The alpha subunit is responsible for the aldol cleavage of indoleglycerol phosphate to indole and glyceraldehyde 3-phosphate.</text>
</comment>
<dbReference type="PANTHER" id="PTHR43406">
    <property type="entry name" value="TRYPTOPHAN SYNTHASE, ALPHA CHAIN"/>
    <property type="match status" value="1"/>
</dbReference>
<dbReference type="HAMAP" id="MF_00131">
    <property type="entry name" value="Trp_synth_alpha"/>
    <property type="match status" value="1"/>
</dbReference>
<dbReference type="FunFam" id="3.20.20.70:FF:000037">
    <property type="entry name" value="Tryptophan synthase alpha chain"/>
    <property type="match status" value="1"/>
</dbReference>
<dbReference type="PROSITE" id="PS00167">
    <property type="entry name" value="TRP_SYNTHASE_ALPHA"/>
    <property type="match status" value="1"/>
</dbReference>
<evidence type="ECO:0000256" key="6">
    <source>
        <dbReference type="ARBA" id="ARBA00023141"/>
    </source>
</evidence>
<reference evidence="11 12" key="1">
    <citation type="journal article" date="2016" name="Front. Microbiol.">
        <title>Fuerstia marisgermanicae gen. nov., sp. nov., an Unusual Member of the Phylum Planctomycetes from the German Wadden Sea.</title>
        <authorList>
            <person name="Kohn T."/>
            <person name="Heuer A."/>
            <person name="Jogler M."/>
            <person name="Vollmers J."/>
            <person name="Boedeker C."/>
            <person name="Bunk B."/>
            <person name="Rast P."/>
            <person name="Borchert D."/>
            <person name="Glockner I."/>
            <person name="Freese H.M."/>
            <person name="Klenk H.P."/>
            <person name="Overmann J."/>
            <person name="Kaster A.K."/>
            <person name="Rohde M."/>
            <person name="Wiegand S."/>
            <person name="Jogler C."/>
        </authorList>
    </citation>
    <scope>NUCLEOTIDE SEQUENCE [LARGE SCALE GENOMIC DNA]</scope>
    <source>
        <strain evidence="11 12">NH11</strain>
    </source>
</reference>
<keyword evidence="5 9" id="KW-0822">Tryptophan biosynthesis</keyword>
<evidence type="ECO:0000256" key="10">
    <source>
        <dbReference type="RuleBase" id="RU003662"/>
    </source>
</evidence>
<dbReference type="STRING" id="1891926.Fuma_02234"/>
<organism evidence="11 12">
    <name type="scientific">Fuerstiella marisgermanici</name>
    <dbReference type="NCBI Taxonomy" id="1891926"/>
    <lineage>
        <taxon>Bacteria</taxon>
        <taxon>Pseudomonadati</taxon>
        <taxon>Planctomycetota</taxon>
        <taxon>Planctomycetia</taxon>
        <taxon>Planctomycetales</taxon>
        <taxon>Planctomycetaceae</taxon>
        <taxon>Fuerstiella</taxon>
    </lineage>
</organism>
<dbReference type="SUPFAM" id="SSF51366">
    <property type="entry name" value="Ribulose-phoshate binding barrel"/>
    <property type="match status" value="1"/>
</dbReference>
<comment type="catalytic activity">
    <reaction evidence="8 9">
        <text>(1S,2R)-1-C-(indol-3-yl)glycerol 3-phosphate + L-serine = D-glyceraldehyde 3-phosphate + L-tryptophan + H2O</text>
        <dbReference type="Rhea" id="RHEA:10532"/>
        <dbReference type="ChEBI" id="CHEBI:15377"/>
        <dbReference type="ChEBI" id="CHEBI:33384"/>
        <dbReference type="ChEBI" id="CHEBI:57912"/>
        <dbReference type="ChEBI" id="CHEBI:58866"/>
        <dbReference type="ChEBI" id="CHEBI:59776"/>
        <dbReference type="EC" id="4.2.1.20"/>
    </reaction>
</comment>
<dbReference type="InterPro" id="IPR002028">
    <property type="entry name" value="Trp_synthase_suA"/>
</dbReference>
<proteinExistence type="inferred from homology"/>
<dbReference type="NCBIfam" id="TIGR00262">
    <property type="entry name" value="trpA"/>
    <property type="match status" value="1"/>
</dbReference>
<dbReference type="AlphaFoldDB" id="A0A1P8WEZ7"/>
<dbReference type="UniPathway" id="UPA00035">
    <property type="reaction ID" value="UER00044"/>
</dbReference>
<dbReference type="RefSeq" id="WP_077024223.1">
    <property type="nucleotide sequence ID" value="NZ_CP017641.1"/>
</dbReference>
<dbReference type="PANTHER" id="PTHR43406:SF1">
    <property type="entry name" value="TRYPTOPHAN SYNTHASE ALPHA CHAIN, CHLOROPLASTIC"/>
    <property type="match status" value="1"/>
</dbReference>